<feature type="transmembrane region" description="Helical" evidence="3">
    <location>
        <begin position="81"/>
        <end position="102"/>
    </location>
</feature>
<keyword evidence="3" id="KW-1133">Transmembrane helix</keyword>
<accession>A0A1Z5KP41</accession>
<evidence type="ECO:0000313" key="5">
    <source>
        <dbReference type="Proteomes" id="UP000198406"/>
    </source>
</evidence>
<comment type="caution">
    <text evidence="4">The sequence shown here is derived from an EMBL/GenBank/DDBJ whole genome shotgun (WGS) entry which is preliminary data.</text>
</comment>
<organism evidence="4 5">
    <name type="scientific">Fistulifera solaris</name>
    <name type="common">Oleaginous diatom</name>
    <dbReference type="NCBI Taxonomy" id="1519565"/>
    <lineage>
        <taxon>Eukaryota</taxon>
        <taxon>Sar</taxon>
        <taxon>Stramenopiles</taxon>
        <taxon>Ochrophyta</taxon>
        <taxon>Bacillariophyta</taxon>
        <taxon>Bacillariophyceae</taxon>
        <taxon>Bacillariophycidae</taxon>
        <taxon>Naviculales</taxon>
        <taxon>Naviculaceae</taxon>
        <taxon>Fistulifera</taxon>
    </lineage>
</organism>
<reference evidence="4 5" key="1">
    <citation type="journal article" date="2015" name="Plant Cell">
        <title>Oil accumulation by the oleaginous diatom Fistulifera solaris as revealed by the genome and transcriptome.</title>
        <authorList>
            <person name="Tanaka T."/>
            <person name="Maeda Y."/>
            <person name="Veluchamy A."/>
            <person name="Tanaka M."/>
            <person name="Abida H."/>
            <person name="Marechal E."/>
            <person name="Bowler C."/>
            <person name="Muto M."/>
            <person name="Sunaga Y."/>
            <person name="Tanaka M."/>
            <person name="Yoshino T."/>
            <person name="Taniguchi T."/>
            <person name="Fukuda Y."/>
            <person name="Nemoto M."/>
            <person name="Matsumoto M."/>
            <person name="Wong P.S."/>
            <person name="Aburatani S."/>
            <person name="Fujibuchi W."/>
        </authorList>
    </citation>
    <scope>NUCLEOTIDE SEQUENCE [LARGE SCALE GENOMIC DNA]</scope>
    <source>
        <strain evidence="4 5">JPCC DA0580</strain>
    </source>
</reference>
<dbReference type="InParanoid" id="A0A1Z5KP41"/>
<proteinExistence type="predicted"/>
<feature type="compositionally biased region" description="Basic residues" evidence="2">
    <location>
        <begin position="140"/>
        <end position="149"/>
    </location>
</feature>
<evidence type="ECO:0000256" key="2">
    <source>
        <dbReference type="SAM" id="MobiDB-lite"/>
    </source>
</evidence>
<evidence type="ECO:0000313" key="4">
    <source>
        <dbReference type="EMBL" id="GAX28094.1"/>
    </source>
</evidence>
<evidence type="ECO:0000256" key="1">
    <source>
        <dbReference type="SAM" id="Coils"/>
    </source>
</evidence>
<dbReference type="OrthoDB" id="47799at2759"/>
<feature type="compositionally biased region" description="Basic and acidic residues" evidence="2">
    <location>
        <begin position="130"/>
        <end position="139"/>
    </location>
</feature>
<feature type="region of interest" description="Disordered" evidence="2">
    <location>
        <begin position="127"/>
        <end position="149"/>
    </location>
</feature>
<protein>
    <submittedName>
        <fullName evidence="4">Uncharacterized protein</fullName>
    </submittedName>
</protein>
<dbReference type="AlphaFoldDB" id="A0A1Z5KP41"/>
<name>A0A1Z5KP41_FISSO</name>
<keyword evidence="3" id="KW-0812">Transmembrane</keyword>
<dbReference type="Proteomes" id="UP000198406">
    <property type="component" value="Unassembled WGS sequence"/>
</dbReference>
<gene>
    <name evidence="4" type="ORF">FisN_2Hh085</name>
</gene>
<dbReference type="EMBL" id="BDSP01000264">
    <property type="protein sequence ID" value="GAX28094.1"/>
    <property type="molecule type" value="Genomic_DNA"/>
</dbReference>
<keyword evidence="3" id="KW-0472">Membrane</keyword>
<keyword evidence="1" id="KW-0175">Coiled coil</keyword>
<sequence>MLATTALNEDADFVGYMENLEQMERERERINKMLEEHELWRQTTWGGYAVRQVQALGKHFEPFFLAVSDAMNSEGSEPTRLLILITIRIIVISICIGMVYAVGSIINMITGKEIIIEETVVVDDAPSKLNEAHKKEEKRRGARQKKKSN</sequence>
<keyword evidence="5" id="KW-1185">Reference proteome</keyword>
<evidence type="ECO:0000256" key="3">
    <source>
        <dbReference type="SAM" id="Phobius"/>
    </source>
</evidence>
<feature type="coiled-coil region" evidence="1">
    <location>
        <begin position="13"/>
        <end position="43"/>
    </location>
</feature>